<organism evidence="1 2">
    <name type="scientific">Methylosinus sporium</name>
    <dbReference type="NCBI Taxonomy" id="428"/>
    <lineage>
        <taxon>Bacteria</taxon>
        <taxon>Pseudomonadati</taxon>
        <taxon>Pseudomonadota</taxon>
        <taxon>Alphaproteobacteria</taxon>
        <taxon>Hyphomicrobiales</taxon>
        <taxon>Methylocystaceae</taxon>
        <taxon>Methylosinus</taxon>
    </lineage>
</organism>
<protein>
    <submittedName>
        <fullName evidence="1">Uncharacterized protein</fullName>
    </submittedName>
</protein>
<name>A0A2U1SVL5_METSR</name>
<gene>
    <name evidence="1" type="ORF">C5689_00485</name>
</gene>
<dbReference type="AlphaFoldDB" id="A0A2U1SVL5"/>
<accession>A0A2U1SVL5</accession>
<proteinExistence type="predicted"/>
<dbReference type="Proteomes" id="UP000245137">
    <property type="component" value="Unassembled WGS sequence"/>
</dbReference>
<dbReference type="EMBL" id="PUIV01000001">
    <property type="protein sequence ID" value="PWB95632.1"/>
    <property type="molecule type" value="Genomic_DNA"/>
</dbReference>
<comment type="caution">
    <text evidence="1">The sequence shown here is derived from an EMBL/GenBank/DDBJ whole genome shotgun (WGS) entry which is preliminary data.</text>
</comment>
<reference evidence="1 2" key="1">
    <citation type="journal article" date="2018" name="Appl. Microbiol. Biotechnol.">
        <title>Co-cultivation of the strictly anaerobic methanogen Methanosarcina barkeri with aerobic methanotrophs in an oxygen-limited membrane bioreactor.</title>
        <authorList>
            <person name="In 't Zandt M.H."/>
            <person name="van den Bosch T.J.M."/>
            <person name="Rijkers R."/>
            <person name="van Kessel M.A.H.J."/>
            <person name="Jetten M.S.M."/>
            <person name="Welte C.U."/>
        </authorList>
    </citation>
    <scope>NUCLEOTIDE SEQUENCE [LARGE SCALE GENOMIC DNA]</scope>
    <source>
        <strain evidence="1 2">DSM 17706</strain>
    </source>
</reference>
<evidence type="ECO:0000313" key="2">
    <source>
        <dbReference type="Proteomes" id="UP000245137"/>
    </source>
</evidence>
<sequence length="65" mass="7575">MKRVSSFRFFLRSRRLGIGAKRGSLWGSERRLHGRRDPGKPAASDRLSHHDGFLRDVALRRRAPY</sequence>
<evidence type="ECO:0000313" key="1">
    <source>
        <dbReference type="EMBL" id="PWB95632.1"/>
    </source>
</evidence>
<keyword evidence="2" id="KW-1185">Reference proteome</keyword>